<dbReference type="InterPro" id="IPR003615">
    <property type="entry name" value="HNH_nuc"/>
</dbReference>
<keyword evidence="2" id="KW-0378">Hydrolase</keyword>
<dbReference type="Pfam" id="PF13392">
    <property type="entry name" value="HNH_3"/>
    <property type="match status" value="1"/>
</dbReference>
<dbReference type="AlphaFoldDB" id="A0A1H3YW18"/>
<organism evidence="2 3">
    <name type="scientific">Psychroflexus halocasei</name>
    <dbReference type="NCBI Taxonomy" id="908615"/>
    <lineage>
        <taxon>Bacteria</taxon>
        <taxon>Pseudomonadati</taxon>
        <taxon>Bacteroidota</taxon>
        <taxon>Flavobacteriia</taxon>
        <taxon>Flavobacteriales</taxon>
        <taxon>Flavobacteriaceae</taxon>
        <taxon>Psychroflexus</taxon>
    </lineage>
</organism>
<keyword evidence="2" id="KW-0540">Nuclease</keyword>
<dbReference type="GO" id="GO:0004519">
    <property type="term" value="F:endonuclease activity"/>
    <property type="evidence" value="ECO:0007669"/>
    <property type="project" value="UniProtKB-KW"/>
</dbReference>
<keyword evidence="2" id="KW-0255">Endonuclease</keyword>
<reference evidence="2 3" key="1">
    <citation type="submission" date="2016-10" db="EMBL/GenBank/DDBJ databases">
        <authorList>
            <person name="de Groot N.N."/>
        </authorList>
    </citation>
    <scope>NUCLEOTIDE SEQUENCE [LARGE SCALE GENOMIC DNA]</scope>
    <source>
        <strain evidence="2 3">DSM 23581</strain>
    </source>
</reference>
<dbReference type="STRING" id="908615.SAMN05421540_103278"/>
<accession>A0A1H3YW18</accession>
<protein>
    <submittedName>
        <fullName evidence="2">HNH endonuclease</fullName>
    </submittedName>
</protein>
<evidence type="ECO:0000313" key="3">
    <source>
        <dbReference type="Proteomes" id="UP000198820"/>
    </source>
</evidence>
<keyword evidence="3" id="KW-1185">Reference proteome</keyword>
<dbReference type="Proteomes" id="UP000198820">
    <property type="component" value="Unassembled WGS sequence"/>
</dbReference>
<dbReference type="InterPro" id="IPR044925">
    <property type="entry name" value="His-Me_finger_sf"/>
</dbReference>
<dbReference type="SUPFAM" id="SSF54060">
    <property type="entry name" value="His-Me finger endonucleases"/>
    <property type="match status" value="1"/>
</dbReference>
<proteinExistence type="predicted"/>
<evidence type="ECO:0000313" key="2">
    <source>
        <dbReference type="EMBL" id="SEA15696.1"/>
    </source>
</evidence>
<dbReference type="EMBL" id="FNQF01000003">
    <property type="protein sequence ID" value="SEA15696.1"/>
    <property type="molecule type" value="Genomic_DNA"/>
</dbReference>
<dbReference type="RefSeq" id="WP_093241063.1">
    <property type="nucleotide sequence ID" value="NZ_FNQF01000003.1"/>
</dbReference>
<evidence type="ECO:0000259" key="1">
    <source>
        <dbReference type="Pfam" id="PF13392"/>
    </source>
</evidence>
<feature type="domain" description="HNH nuclease" evidence="1">
    <location>
        <begin position="68"/>
        <end position="112"/>
    </location>
</feature>
<sequence>MKKEKENEIWKEVKLGPEYKKKQKIEVSNLGGARRTKKTGRIWPIKIGNINGYASITITLEAGGNRSKYLHKVIAETFIKKDSEDQNFVIHKDYNKLNNNVENLAWANKKEKEKHQFKNPLWIKNSKKVKNAKLTEAKVRKIRKMVNDPNRTMRMKKIAEKFGISEMHLYRIKKGKNWSHVK</sequence>
<name>A0A1H3YW18_9FLAO</name>
<gene>
    <name evidence="2" type="ORF">SAMN05421540_103278</name>
</gene>
<dbReference type="Gene3D" id="3.90.75.20">
    <property type="match status" value="1"/>
</dbReference>